<feature type="region of interest" description="Disordered" evidence="1">
    <location>
        <begin position="375"/>
        <end position="409"/>
    </location>
</feature>
<feature type="compositionally biased region" description="Polar residues" evidence="1">
    <location>
        <begin position="383"/>
        <end position="409"/>
    </location>
</feature>
<dbReference type="Proteomes" id="UP001152795">
    <property type="component" value="Unassembled WGS sequence"/>
</dbReference>
<evidence type="ECO:0000256" key="1">
    <source>
        <dbReference type="SAM" id="MobiDB-lite"/>
    </source>
</evidence>
<name>A0A7D9EL00_PARCT</name>
<feature type="compositionally biased region" description="Polar residues" evidence="1">
    <location>
        <begin position="78"/>
        <end position="88"/>
    </location>
</feature>
<accession>A0A7D9EL00</accession>
<protein>
    <submittedName>
        <fullName evidence="2">Uncharacterized protein</fullName>
    </submittedName>
</protein>
<evidence type="ECO:0000313" key="3">
    <source>
        <dbReference type="Proteomes" id="UP001152795"/>
    </source>
</evidence>
<reference evidence="2" key="1">
    <citation type="submission" date="2020-04" db="EMBL/GenBank/DDBJ databases">
        <authorList>
            <person name="Alioto T."/>
            <person name="Alioto T."/>
            <person name="Gomez Garrido J."/>
        </authorList>
    </citation>
    <scope>NUCLEOTIDE SEQUENCE</scope>
    <source>
        <strain evidence="2">A484AB</strain>
    </source>
</reference>
<proteinExistence type="predicted"/>
<gene>
    <name evidence="2" type="ORF">PACLA_8A064576</name>
</gene>
<feature type="region of interest" description="Disordered" evidence="1">
    <location>
        <begin position="66"/>
        <end position="104"/>
    </location>
</feature>
<dbReference type="EMBL" id="CACRXK020007345">
    <property type="protein sequence ID" value="CAB4012014.1"/>
    <property type="molecule type" value="Genomic_DNA"/>
</dbReference>
<evidence type="ECO:0000313" key="2">
    <source>
        <dbReference type="EMBL" id="CAB4012014.1"/>
    </source>
</evidence>
<organism evidence="2 3">
    <name type="scientific">Paramuricea clavata</name>
    <name type="common">Red gorgonian</name>
    <name type="synonym">Violescent sea-whip</name>
    <dbReference type="NCBI Taxonomy" id="317549"/>
    <lineage>
        <taxon>Eukaryota</taxon>
        <taxon>Metazoa</taxon>
        <taxon>Cnidaria</taxon>
        <taxon>Anthozoa</taxon>
        <taxon>Octocorallia</taxon>
        <taxon>Malacalcyonacea</taxon>
        <taxon>Plexauridae</taxon>
        <taxon>Paramuricea</taxon>
    </lineage>
</organism>
<sequence>MADKKTKLCSNCGENTKYSSVNCEKPVCNRSLECSTPAEEHLQTEFESVSYCRNCKTPDVVDQTTRGTFKETGRHSVSPVNSVEQNSYDSDWKPDSDGDDSDTDVASKILNSAAMRMKRKRGKKCQWESEDLDDFVDIIINDENHQRKLIFQNTMGEANKSNYETIQKELKRRAENRGSVFEKSIPQMRNKFKKLVSECKKANMVFNTATGISNYKDEKDYSNWFDMLFPLIKSRESCQPEQAMEPSAGPSTSDKVSGINVFESENKLVEKTTEVLESVKSLVENQQTSSFLEFMEKENARARAHELEILKLLIPSSQAQVQGNFDAPACSLSQAWQPYVPVSTPPPVALPIGHYTPSGQQHCNTFPINPVGANIPSNIPFGSPSNPQTKYSQQSGGLAQNHSTDYFEL</sequence>
<keyword evidence="3" id="KW-1185">Reference proteome</keyword>
<comment type="caution">
    <text evidence="2">The sequence shown here is derived from an EMBL/GenBank/DDBJ whole genome shotgun (WGS) entry which is preliminary data.</text>
</comment>
<dbReference type="AlphaFoldDB" id="A0A7D9EL00"/>